<dbReference type="PANTHER" id="PTHR34072:SF59">
    <property type="entry name" value="CCHC-TYPE INTEGRASE"/>
    <property type="match status" value="1"/>
</dbReference>
<dbReference type="Proteomes" id="UP001396334">
    <property type="component" value="Unassembled WGS sequence"/>
</dbReference>
<evidence type="ECO:0000313" key="3">
    <source>
        <dbReference type="Proteomes" id="UP001396334"/>
    </source>
</evidence>
<organism evidence="2 3">
    <name type="scientific">Hibiscus sabdariffa</name>
    <name type="common">roselle</name>
    <dbReference type="NCBI Taxonomy" id="183260"/>
    <lineage>
        <taxon>Eukaryota</taxon>
        <taxon>Viridiplantae</taxon>
        <taxon>Streptophyta</taxon>
        <taxon>Embryophyta</taxon>
        <taxon>Tracheophyta</taxon>
        <taxon>Spermatophyta</taxon>
        <taxon>Magnoliopsida</taxon>
        <taxon>eudicotyledons</taxon>
        <taxon>Gunneridae</taxon>
        <taxon>Pentapetalae</taxon>
        <taxon>rosids</taxon>
        <taxon>malvids</taxon>
        <taxon>Malvales</taxon>
        <taxon>Malvaceae</taxon>
        <taxon>Malvoideae</taxon>
        <taxon>Hibiscus</taxon>
    </lineage>
</organism>
<dbReference type="Gene3D" id="3.30.70.270">
    <property type="match status" value="1"/>
</dbReference>
<dbReference type="InterPro" id="IPR041577">
    <property type="entry name" value="RT_RNaseH_2"/>
</dbReference>
<name>A0ABR2THV2_9ROSI</name>
<dbReference type="InterPro" id="IPR043128">
    <property type="entry name" value="Rev_trsase/Diguanyl_cyclase"/>
</dbReference>
<protein>
    <recommendedName>
        <fullName evidence="1">Reverse transcriptase/retrotransposon-derived protein RNase H-like domain-containing protein</fullName>
    </recommendedName>
</protein>
<dbReference type="InterPro" id="IPR043502">
    <property type="entry name" value="DNA/RNA_pol_sf"/>
</dbReference>
<reference evidence="2 3" key="1">
    <citation type="journal article" date="2024" name="G3 (Bethesda)">
        <title>Genome assembly of Hibiscus sabdariffa L. provides insights into metabolisms of medicinal natural products.</title>
        <authorList>
            <person name="Kim T."/>
        </authorList>
    </citation>
    <scope>NUCLEOTIDE SEQUENCE [LARGE SCALE GENOMIC DNA]</scope>
    <source>
        <strain evidence="2">TK-2024</strain>
        <tissue evidence="2">Old leaves</tissue>
    </source>
</reference>
<dbReference type="SUPFAM" id="SSF56672">
    <property type="entry name" value="DNA/RNA polymerases"/>
    <property type="match status" value="1"/>
</dbReference>
<evidence type="ECO:0000313" key="2">
    <source>
        <dbReference type="EMBL" id="KAK9036906.1"/>
    </source>
</evidence>
<sequence>MLQEVVFLGHVVSAGGIRGDHKKIEAMMGWEPPNSVHERNVRFEWTEERQQAFEKLKKALTQAPILVQPESGKKFVVYSDASYVGLGCVLMHDGMVAAYASRQLKVHVRNYPTHDLESALVVFALNTWRYYLYSEKCVVYTDHKSLKYLMS</sequence>
<proteinExistence type="predicted"/>
<accession>A0ABR2THV2</accession>
<feature type="domain" description="Reverse transcriptase/retrotransposon-derived protein RNase H-like" evidence="1">
    <location>
        <begin position="45"/>
        <end position="139"/>
    </location>
</feature>
<gene>
    <name evidence="2" type="ORF">V6N11_021829</name>
</gene>
<evidence type="ECO:0000259" key="1">
    <source>
        <dbReference type="Pfam" id="PF17919"/>
    </source>
</evidence>
<dbReference type="Pfam" id="PF17919">
    <property type="entry name" value="RT_RNaseH_2"/>
    <property type="match status" value="1"/>
</dbReference>
<dbReference type="EMBL" id="JBBPBN010000005">
    <property type="protein sequence ID" value="KAK9036906.1"/>
    <property type="molecule type" value="Genomic_DNA"/>
</dbReference>
<keyword evidence="3" id="KW-1185">Reference proteome</keyword>
<comment type="caution">
    <text evidence="2">The sequence shown here is derived from an EMBL/GenBank/DDBJ whole genome shotgun (WGS) entry which is preliminary data.</text>
</comment>
<dbReference type="PANTHER" id="PTHR34072">
    <property type="entry name" value="ENZYMATIC POLYPROTEIN-RELATED"/>
    <property type="match status" value="1"/>
</dbReference>